<dbReference type="PROSITE" id="PS50851">
    <property type="entry name" value="CHEW"/>
    <property type="match status" value="1"/>
</dbReference>
<feature type="domain" description="CheW-like" evidence="1">
    <location>
        <begin position="1"/>
        <end position="143"/>
    </location>
</feature>
<dbReference type="SUPFAM" id="SSF50341">
    <property type="entry name" value="CheW-like"/>
    <property type="match status" value="1"/>
</dbReference>
<name>A0ABV7F390_9BURK</name>
<dbReference type="Gene3D" id="2.40.50.180">
    <property type="entry name" value="CheA-289, Domain 4"/>
    <property type="match status" value="1"/>
</dbReference>
<dbReference type="Proteomes" id="UP001595530">
    <property type="component" value="Unassembled WGS sequence"/>
</dbReference>
<dbReference type="Gene3D" id="2.30.30.40">
    <property type="entry name" value="SH3 Domains"/>
    <property type="match status" value="1"/>
</dbReference>
<sequence>MLFLLFQLDKDRYALDACQVAEVLPLVGLKQIPGAPSWVAGAFSYHGTPVPVIDLNTLALGRPAQRRLGTRTVLVHYPTPGKDHHLLGIIVEKATETLRRNPEDFTAYGVNNDGARYLGPVLDDPRGLIQWIKVGDLLPEPVQALLFPTTVAA</sequence>
<dbReference type="PANTHER" id="PTHR22617:SF43">
    <property type="entry name" value="PROTEIN PILI"/>
    <property type="match status" value="1"/>
</dbReference>
<dbReference type="InterPro" id="IPR039315">
    <property type="entry name" value="CheW"/>
</dbReference>
<keyword evidence="3" id="KW-1185">Reference proteome</keyword>
<comment type="caution">
    <text evidence="2">The sequence shown here is derived from an EMBL/GenBank/DDBJ whole genome shotgun (WGS) entry which is preliminary data.</text>
</comment>
<protein>
    <submittedName>
        <fullName evidence="2">Chemotaxis protein CheW</fullName>
    </submittedName>
</protein>
<dbReference type="SMART" id="SM00260">
    <property type="entry name" value="CheW"/>
    <property type="match status" value="1"/>
</dbReference>
<evidence type="ECO:0000313" key="2">
    <source>
        <dbReference type="EMBL" id="MFC3108490.1"/>
    </source>
</evidence>
<evidence type="ECO:0000313" key="3">
    <source>
        <dbReference type="Proteomes" id="UP001595530"/>
    </source>
</evidence>
<dbReference type="Pfam" id="PF01584">
    <property type="entry name" value="CheW"/>
    <property type="match status" value="1"/>
</dbReference>
<dbReference type="EMBL" id="JBHRTP010000032">
    <property type="protein sequence ID" value="MFC3108490.1"/>
    <property type="molecule type" value="Genomic_DNA"/>
</dbReference>
<reference evidence="3" key="1">
    <citation type="journal article" date="2019" name="Int. J. Syst. Evol. Microbiol.">
        <title>The Global Catalogue of Microorganisms (GCM) 10K type strain sequencing project: providing services to taxonomists for standard genome sequencing and annotation.</title>
        <authorList>
            <consortium name="The Broad Institute Genomics Platform"/>
            <consortium name="The Broad Institute Genome Sequencing Center for Infectious Disease"/>
            <person name="Wu L."/>
            <person name="Ma J."/>
        </authorList>
    </citation>
    <scope>NUCLEOTIDE SEQUENCE [LARGE SCALE GENOMIC DNA]</scope>
    <source>
        <strain evidence="3">KCTC 42986</strain>
    </source>
</reference>
<proteinExistence type="predicted"/>
<gene>
    <name evidence="2" type="ORF">ACFOFO_11025</name>
</gene>
<organism evidence="2 3">
    <name type="scientific">Undibacterium arcticum</name>
    <dbReference type="NCBI Taxonomy" id="1762892"/>
    <lineage>
        <taxon>Bacteria</taxon>
        <taxon>Pseudomonadati</taxon>
        <taxon>Pseudomonadota</taxon>
        <taxon>Betaproteobacteria</taxon>
        <taxon>Burkholderiales</taxon>
        <taxon>Oxalobacteraceae</taxon>
        <taxon>Undibacterium</taxon>
    </lineage>
</organism>
<evidence type="ECO:0000259" key="1">
    <source>
        <dbReference type="PROSITE" id="PS50851"/>
    </source>
</evidence>
<dbReference type="InterPro" id="IPR036061">
    <property type="entry name" value="CheW-like_dom_sf"/>
</dbReference>
<dbReference type="PANTHER" id="PTHR22617">
    <property type="entry name" value="CHEMOTAXIS SENSOR HISTIDINE KINASE-RELATED"/>
    <property type="match status" value="1"/>
</dbReference>
<accession>A0ABV7F390</accession>
<dbReference type="RefSeq" id="WP_390331540.1">
    <property type="nucleotide sequence ID" value="NZ_JBHRTP010000032.1"/>
</dbReference>
<dbReference type="InterPro" id="IPR002545">
    <property type="entry name" value="CheW-lke_dom"/>
</dbReference>